<sequence>MAPSGVVCPPAVGDWRQYLQRVSSRSVENTFLNPLTGKYHCPKCGSRSFSQSYSMYRHYRYECNVDARPRYQCSYCTYVSKWTHSVYNHVRRLHPDKAVTLTKLY</sequence>
<gene>
    <name evidence="1" type="ORF">QAD02_022645</name>
</gene>
<proteinExistence type="predicted"/>
<evidence type="ECO:0000313" key="1">
    <source>
        <dbReference type="EMBL" id="KAJ8686851.1"/>
    </source>
</evidence>
<dbReference type="Proteomes" id="UP001239111">
    <property type="component" value="Chromosome 1"/>
</dbReference>
<reference evidence="1" key="1">
    <citation type="submission" date="2023-04" db="EMBL/GenBank/DDBJ databases">
        <title>A chromosome-level genome assembly of the parasitoid wasp Eretmocerus hayati.</title>
        <authorList>
            <person name="Zhong Y."/>
            <person name="Liu S."/>
            <person name="Liu Y."/>
        </authorList>
    </citation>
    <scope>NUCLEOTIDE SEQUENCE</scope>
    <source>
        <strain evidence="1">ZJU_SS_LIU_2023</strain>
    </source>
</reference>
<evidence type="ECO:0000313" key="2">
    <source>
        <dbReference type="Proteomes" id="UP001239111"/>
    </source>
</evidence>
<name>A0ACC2PV86_9HYME</name>
<accession>A0ACC2PV86</accession>
<comment type="caution">
    <text evidence="1">The sequence shown here is derived from an EMBL/GenBank/DDBJ whole genome shotgun (WGS) entry which is preliminary data.</text>
</comment>
<organism evidence="1 2">
    <name type="scientific">Eretmocerus hayati</name>
    <dbReference type="NCBI Taxonomy" id="131215"/>
    <lineage>
        <taxon>Eukaryota</taxon>
        <taxon>Metazoa</taxon>
        <taxon>Ecdysozoa</taxon>
        <taxon>Arthropoda</taxon>
        <taxon>Hexapoda</taxon>
        <taxon>Insecta</taxon>
        <taxon>Pterygota</taxon>
        <taxon>Neoptera</taxon>
        <taxon>Endopterygota</taxon>
        <taxon>Hymenoptera</taxon>
        <taxon>Apocrita</taxon>
        <taxon>Proctotrupomorpha</taxon>
        <taxon>Chalcidoidea</taxon>
        <taxon>Aphelinidae</taxon>
        <taxon>Aphelininae</taxon>
        <taxon>Eretmocerus</taxon>
    </lineage>
</organism>
<dbReference type="EMBL" id="CM056741">
    <property type="protein sequence ID" value="KAJ8686851.1"/>
    <property type="molecule type" value="Genomic_DNA"/>
</dbReference>
<protein>
    <submittedName>
        <fullName evidence="1">Uncharacterized protein</fullName>
    </submittedName>
</protein>
<keyword evidence="2" id="KW-1185">Reference proteome</keyword>